<dbReference type="GO" id="GO:0015031">
    <property type="term" value="P:protein transport"/>
    <property type="evidence" value="ECO:0007669"/>
    <property type="project" value="UniProtKB-KW"/>
</dbReference>
<evidence type="ECO:0000256" key="1">
    <source>
        <dbReference type="RuleBase" id="RU365079"/>
    </source>
</evidence>
<keyword evidence="1" id="KW-0809">Transit peptide</keyword>
<dbReference type="InterPro" id="IPR023214">
    <property type="entry name" value="HAD_sf"/>
</dbReference>
<dbReference type="AlphaFoldDB" id="A0AAQ3XJE9"/>
<dbReference type="SMART" id="SM00577">
    <property type="entry name" value="CPDc"/>
    <property type="match status" value="1"/>
</dbReference>
<dbReference type="GO" id="GO:0005744">
    <property type="term" value="C:TIM23 mitochondrial import inner membrane translocase complex"/>
    <property type="evidence" value="ECO:0007669"/>
    <property type="project" value="UniProtKB-UniRule"/>
</dbReference>
<comment type="subcellular location">
    <subcellularLocation>
        <location evidence="1">Mitochondrion inner membrane</location>
        <topology evidence="1">Single-pass membrane protein</topology>
    </subcellularLocation>
</comment>
<keyword evidence="1" id="KW-0813">Transport</keyword>
<dbReference type="CDD" id="cd07521">
    <property type="entry name" value="HAD_FCP1-like"/>
    <property type="match status" value="1"/>
</dbReference>
<reference evidence="3 4" key="1">
    <citation type="submission" date="2024-02" db="EMBL/GenBank/DDBJ databases">
        <title>High-quality chromosome-scale genome assembly of Pensacola bahiagrass (Paspalum notatum Flugge var. saurae).</title>
        <authorList>
            <person name="Vega J.M."/>
            <person name="Podio M."/>
            <person name="Orjuela J."/>
            <person name="Siena L.A."/>
            <person name="Pessino S.C."/>
            <person name="Combes M.C."/>
            <person name="Mariac C."/>
            <person name="Albertini E."/>
            <person name="Pupilli F."/>
            <person name="Ortiz J.P.A."/>
            <person name="Leblanc O."/>
        </authorList>
    </citation>
    <scope>NUCLEOTIDE SEQUENCE [LARGE SCALE GENOMIC DNA]</scope>
    <source>
        <strain evidence="3">R1</strain>
        <tissue evidence="3">Leaf</tissue>
    </source>
</reference>
<dbReference type="PROSITE" id="PS50969">
    <property type="entry name" value="FCP1"/>
    <property type="match status" value="1"/>
</dbReference>
<evidence type="ECO:0000313" key="4">
    <source>
        <dbReference type="Proteomes" id="UP001341281"/>
    </source>
</evidence>
<keyword evidence="1" id="KW-0496">Mitochondrion</keyword>
<dbReference type="Gene3D" id="3.40.50.1000">
    <property type="entry name" value="HAD superfamily/HAD-like"/>
    <property type="match status" value="1"/>
</dbReference>
<comment type="similarity">
    <text evidence="1">Belongs to the TIM50 family.</text>
</comment>
<evidence type="ECO:0000313" key="3">
    <source>
        <dbReference type="EMBL" id="WVZ98892.1"/>
    </source>
</evidence>
<feature type="domain" description="FCP1 homology" evidence="2">
    <location>
        <begin position="136"/>
        <end position="359"/>
    </location>
</feature>
<dbReference type="InterPro" id="IPR036412">
    <property type="entry name" value="HAD-like_sf"/>
</dbReference>
<dbReference type="Pfam" id="PF03031">
    <property type="entry name" value="NIF"/>
    <property type="match status" value="1"/>
</dbReference>
<dbReference type="InterPro" id="IPR004274">
    <property type="entry name" value="FCP1_dom"/>
</dbReference>
<organism evidence="3 4">
    <name type="scientific">Paspalum notatum var. saurae</name>
    <dbReference type="NCBI Taxonomy" id="547442"/>
    <lineage>
        <taxon>Eukaryota</taxon>
        <taxon>Viridiplantae</taxon>
        <taxon>Streptophyta</taxon>
        <taxon>Embryophyta</taxon>
        <taxon>Tracheophyta</taxon>
        <taxon>Spermatophyta</taxon>
        <taxon>Magnoliopsida</taxon>
        <taxon>Liliopsida</taxon>
        <taxon>Poales</taxon>
        <taxon>Poaceae</taxon>
        <taxon>PACMAD clade</taxon>
        <taxon>Panicoideae</taxon>
        <taxon>Andropogonodae</taxon>
        <taxon>Paspaleae</taxon>
        <taxon>Paspalinae</taxon>
        <taxon>Paspalum</taxon>
    </lineage>
</organism>
<proteinExistence type="inferred from homology"/>
<dbReference type="PANTHER" id="PTHR12210">
    <property type="entry name" value="DULLARD PROTEIN PHOSPHATASE"/>
    <property type="match status" value="1"/>
</dbReference>
<keyword evidence="1" id="KW-0653">Protein transport</keyword>
<dbReference type="Proteomes" id="UP001341281">
    <property type="component" value="Chromosome 10"/>
</dbReference>
<accession>A0AAQ3XJE9</accession>
<comment type="function">
    <text evidence="1">Essential component of the TIM23 complex, a complex that mediates the translocation of transit peptide-containing proteins across the mitochondrial inner membrane.</text>
</comment>
<keyword evidence="1" id="KW-0811">Translocation</keyword>
<protein>
    <recommendedName>
        <fullName evidence="1">Mitochondrial import inner membrane translocase subunit TIM50</fullName>
    </recommendedName>
</protein>
<dbReference type="InterPro" id="IPR050365">
    <property type="entry name" value="TIM50"/>
</dbReference>
<evidence type="ECO:0000259" key="2">
    <source>
        <dbReference type="PROSITE" id="PS50969"/>
    </source>
</evidence>
<dbReference type="SUPFAM" id="SSF56784">
    <property type="entry name" value="HAD-like"/>
    <property type="match status" value="1"/>
</dbReference>
<comment type="subunit">
    <text evidence="1">Component of the TIM23 complex.</text>
</comment>
<dbReference type="EMBL" id="CP144754">
    <property type="protein sequence ID" value="WVZ98892.1"/>
    <property type="molecule type" value="Genomic_DNA"/>
</dbReference>
<name>A0AAQ3XJE9_PASNO</name>
<sequence>MKKQFRRRFHRSGMGSCSTQGKMDQSTTLYDCFLPVPSSRLVSASASRTMSAATELAPVEQRSQAAAAVEGWLALLVRILLRIIRGMPSSWAQLLSFVGLRHPLLPVTAQGQQPSPELAFVQLPSEAPSDESPSPPPLRRLTVVLDLDETLVCAYDSSSLSATLRAQAIEAGLHCFDMECISSEKASKMPLCQWCAFALSTAVFNILLRKLLTQIMFGGSQDAEGRQRVNRVTVFERPGLHEFLEQTNEFADLVLFTAGLEGLISSAISYAKPLVDRIDAHNRFTHRLYRPSTVTTEYGEHVKDLSCLSKDFQRIVLVDNNPYSFLLQPLNGIPCITFSVGQPVDDQLMGTIFPLLKHLSLQKDVRPALYETFHMPEWFQGQGIPQIEQTV</sequence>
<gene>
    <name evidence="3" type="ORF">U9M48_044263</name>
</gene>
<keyword evidence="4" id="KW-1185">Reference proteome</keyword>